<dbReference type="Gene3D" id="3.40.50.880">
    <property type="match status" value="1"/>
</dbReference>
<accession>A0ABN2TIS9</accession>
<dbReference type="InterPro" id="IPR005320">
    <property type="entry name" value="Peptidase_S51"/>
</dbReference>
<keyword evidence="6" id="KW-1185">Reference proteome</keyword>
<dbReference type="Proteomes" id="UP001500751">
    <property type="component" value="Unassembled WGS sequence"/>
</dbReference>
<comment type="similarity">
    <text evidence="1">Belongs to the peptidase S51 family.</text>
</comment>
<evidence type="ECO:0000256" key="3">
    <source>
        <dbReference type="ARBA" id="ARBA00022801"/>
    </source>
</evidence>
<evidence type="ECO:0000256" key="4">
    <source>
        <dbReference type="ARBA" id="ARBA00022825"/>
    </source>
</evidence>
<dbReference type="EMBL" id="BAAAQN010000001">
    <property type="protein sequence ID" value="GAA2010821.1"/>
    <property type="molecule type" value="Genomic_DNA"/>
</dbReference>
<comment type="caution">
    <text evidence="5">The sequence shown here is derived from an EMBL/GenBank/DDBJ whole genome shotgun (WGS) entry which is preliminary data.</text>
</comment>
<reference evidence="5 6" key="1">
    <citation type="journal article" date="2019" name="Int. J. Syst. Evol. Microbiol.">
        <title>The Global Catalogue of Microorganisms (GCM) 10K type strain sequencing project: providing services to taxonomists for standard genome sequencing and annotation.</title>
        <authorList>
            <consortium name="The Broad Institute Genomics Platform"/>
            <consortium name="The Broad Institute Genome Sequencing Center for Infectious Disease"/>
            <person name="Wu L."/>
            <person name="Ma J."/>
        </authorList>
    </citation>
    <scope>NUCLEOTIDE SEQUENCE [LARGE SCALE GENOMIC DNA]</scope>
    <source>
        <strain evidence="5 6">JCM 16014</strain>
    </source>
</reference>
<gene>
    <name evidence="5" type="ORF">GCM10009839_00960</name>
</gene>
<evidence type="ECO:0000313" key="6">
    <source>
        <dbReference type="Proteomes" id="UP001500751"/>
    </source>
</evidence>
<keyword evidence="3" id="KW-0378">Hydrolase</keyword>
<evidence type="ECO:0000313" key="5">
    <source>
        <dbReference type="EMBL" id="GAA2010821.1"/>
    </source>
</evidence>
<name>A0ABN2TIS9_9ACTN</name>
<evidence type="ECO:0000256" key="1">
    <source>
        <dbReference type="ARBA" id="ARBA00006534"/>
    </source>
</evidence>
<keyword evidence="2" id="KW-0645">Protease</keyword>
<organism evidence="5 6">
    <name type="scientific">Catenulispora yoronensis</name>
    <dbReference type="NCBI Taxonomy" id="450799"/>
    <lineage>
        <taxon>Bacteria</taxon>
        <taxon>Bacillati</taxon>
        <taxon>Actinomycetota</taxon>
        <taxon>Actinomycetes</taxon>
        <taxon>Catenulisporales</taxon>
        <taxon>Catenulisporaceae</taxon>
        <taxon>Catenulispora</taxon>
    </lineage>
</organism>
<evidence type="ECO:0000256" key="2">
    <source>
        <dbReference type="ARBA" id="ARBA00022670"/>
    </source>
</evidence>
<sequence>MAGSRTLIAGDYHLCAGGIVKLLLTSAGVKNPSIRQAVVDLLGKPIEEADALCIPTAGYGHPMGSPAGAWRFITGQATTPMCELGWKSMGVLELTALPSIGTERWLPWVEQADVLLANGGDALYLCHWMRQCGLADLLPSLHEKVWVGLSAGSMVMTPRIGEDFVGWKSTTGSDETLGVVDFSIFPHLDHPALPENTMADAERWAATLSNPAYAIDDETAVKVVDGVVEIVSEGHWRLF</sequence>
<dbReference type="Pfam" id="PF03575">
    <property type="entry name" value="Peptidase_S51"/>
    <property type="match status" value="1"/>
</dbReference>
<keyword evidence="4" id="KW-0720">Serine protease</keyword>
<proteinExistence type="inferred from homology"/>
<dbReference type="InterPro" id="IPR029062">
    <property type="entry name" value="Class_I_gatase-like"/>
</dbReference>
<dbReference type="SUPFAM" id="SSF52317">
    <property type="entry name" value="Class I glutamine amidotransferase-like"/>
    <property type="match status" value="1"/>
</dbReference>
<protein>
    <submittedName>
        <fullName evidence="5">Peptidase E</fullName>
    </submittedName>
</protein>